<keyword evidence="2" id="KW-1185">Reference proteome</keyword>
<proteinExistence type="predicted"/>
<accession>A0ACC1IWA5</accession>
<protein>
    <submittedName>
        <fullName evidence="1">Uncharacterized protein</fullName>
    </submittedName>
</protein>
<comment type="caution">
    <text evidence="1">The sequence shown here is derived from an EMBL/GenBank/DDBJ whole genome shotgun (WGS) entry which is preliminary data.</text>
</comment>
<reference evidence="1" key="1">
    <citation type="submission" date="2022-07" db="EMBL/GenBank/DDBJ databases">
        <title>Phylogenomic reconstructions and comparative analyses of Kickxellomycotina fungi.</title>
        <authorList>
            <person name="Reynolds N.K."/>
            <person name="Stajich J.E."/>
            <person name="Barry K."/>
            <person name="Grigoriev I.V."/>
            <person name="Crous P."/>
            <person name="Smith M.E."/>
        </authorList>
    </citation>
    <scope>NUCLEOTIDE SEQUENCE</scope>
    <source>
        <strain evidence="1">Benny 63K</strain>
    </source>
</reference>
<organism evidence="1 2">
    <name type="scientific">Kickxella alabastrina</name>
    <dbReference type="NCBI Taxonomy" id="61397"/>
    <lineage>
        <taxon>Eukaryota</taxon>
        <taxon>Fungi</taxon>
        <taxon>Fungi incertae sedis</taxon>
        <taxon>Zoopagomycota</taxon>
        <taxon>Kickxellomycotina</taxon>
        <taxon>Kickxellomycetes</taxon>
        <taxon>Kickxellales</taxon>
        <taxon>Kickxellaceae</taxon>
        <taxon>Kickxella</taxon>
    </lineage>
</organism>
<dbReference type="Proteomes" id="UP001150581">
    <property type="component" value="Unassembled WGS sequence"/>
</dbReference>
<dbReference type="EMBL" id="JANBPG010000008">
    <property type="protein sequence ID" value="KAJ1902000.1"/>
    <property type="molecule type" value="Genomic_DNA"/>
</dbReference>
<name>A0ACC1IWA5_9FUNG</name>
<evidence type="ECO:0000313" key="2">
    <source>
        <dbReference type="Proteomes" id="UP001150581"/>
    </source>
</evidence>
<gene>
    <name evidence="1" type="ORF">LPJ66_000324</name>
</gene>
<sequence>MKTATLFTLALAALSVAQSISDDHTSISDNLGDLGGLDGPSTVTIGATTVEENTSSIAITRAISSSGSSNASTSNLTVRSASGNYVDVITGQSNIVDMLGYSSSSVDVSGSLSSSVDVLDSSSSSVDASSSTYSSLSPAKIYCQANGVTMCDSSNAAGFFACTKNDWISMVCSAGNECRTVKGQAVCMDPNAPTPSEPEINEPKIPCDTLNSTMCDSNVRSNFFMCVDYEWTKMQCDGTNVCMARNGQTSCVEPAIADIPLVPCTTANATQCSTNNAHSFQICVDNYWADFTCGDDSFCLFRGGQALCVDEATAKAPIQPCTTANATRCVDEDESVFQICYENYWTNSTCDVGNVCGTKQGSAVCHDPSTPIIDVPNQPCKQENATQCVFGNESMYQICSNKLWTNLTCDGDNVCHLKDDNVVCIDRALALESADEFTLMPAAEFRAYHSHGISRSTMYSWSTAALLGVFAITFGAGI</sequence>
<evidence type="ECO:0000313" key="1">
    <source>
        <dbReference type="EMBL" id="KAJ1902000.1"/>
    </source>
</evidence>